<sequence length="360" mass="38161">MRRLLAAALIAAPIAAHAWGPDGHQTVATLAAGLIKGTPAEARVAALLGDLTLPQVAVWADCAKGIAPGKDYTYPAPGKYADCAPLETPARIAEMADYVRRNDRQCQIGMDEDSCHRQTHYADIALQRSRYALGFVGTRSDDVVGSLRQAILVLQGKPTTGQPNFKSPREALLVLVHLVGDIHQPLHVGAPYLDAQGRRVDPDKTGLDPASFTVGGNSLWIVAATPATPPSAPAKAGNPAEAAPEGLAGAGFGPVKLHTIWDGVPDKLKPERVDAAWLAQARKVHTNLGDPADWPARWATQSLEQAGTAYEGLKFSARQGSHWTVSLPSGYSARADAIKRQQLTLAGARLAFVLKAVFPN</sequence>
<evidence type="ECO:0000256" key="2">
    <source>
        <dbReference type="ARBA" id="ARBA00022723"/>
    </source>
</evidence>
<feature type="region of interest" description="Disordered" evidence="7">
    <location>
        <begin position="228"/>
        <end position="247"/>
    </location>
</feature>
<dbReference type="EMBL" id="JBIGIC010000009">
    <property type="protein sequence ID" value="MFG6488656.1"/>
    <property type="molecule type" value="Genomic_DNA"/>
</dbReference>
<keyword evidence="10" id="KW-1185">Reference proteome</keyword>
<evidence type="ECO:0000256" key="7">
    <source>
        <dbReference type="SAM" id="MobiDB-lite"/>
    </source>
</evidence>
<evidence type="ECO:0000256" key="5">
    <source>
        <dbReference type="ARBA" id="ARBA00023157"/>
    </source>
</evidence>
<keyword evidence="6" id="KW-0325">Glycoprotein</keyword>
<evidence type="ECO:0000313" key="9">
    <source>
        <dbReference type="EMBL" id="MFG6488656.1"/>
    </source>
</evidence>
<evidence type="ECO:0000256" key="1">
    <source>
        <dbReference type="ARBA" id="ARBA00022722"/>
    </source>
</evidence>
<feature type="chain" id="PRO_5045537911" evidence="8">
    <location>
        <begin position="19"/>
        <end position="360"/>
    </location>
</feature>
<protein>
    <submittedName>
        <fullName evidence="9">S1/P1 nuclease</fullName>
    </submittedName>
</protein>
<name>A0ABW7HG27_9BURK</name>
<dbReference type="Gene3D" id="1.10.575.10">
    <property type="entry name" value="P1 Nuclease"/>
    <property type="match status" value="1"/>
</dbReference>
<feature type="compositionally biased region" description="Low complexity" evidence="7">
    <location>
        <begin position="233"/>
        <end position="247"/>
    </location>
</feature>
<proteinExistence type="predicted"/>
<dbReference type="InterPro" id="IPR008947">
    <property type="entry name" value="PLipase_C/P1_nuclease_dom_sf"/>
</dbReference>
<dbReference type="RefSeq" id="WP_394413978.1">
    <property type="nucleotide sequence ID" value="NZ_JBIGIC010000009.1"/>
</dbReference>
<keyword evidence="5" id="KW-1015">Disulfide bond</keyword>
<dbReference type="InterPro" id="IPR003154">
    <property type="entry name" value="S1/P1nuclease"/>
</dbReference>
<keyword evidence="2" id="KW-0479">Metal-binding</keyword>
<keyword evidence="1" id="KW-0540">Nuclease</keyword>
<comment type="caution">
    <text evidence="9">The sequence shown here is derived from an EMBL/GenBank/DDBJ whole genome shotgun (WGS) entry which is preliminary data.</text>
</comment>
<dbReference type="CDD" id="cd11010">
    <property type="entry name" value="S1-P1_nuclease"/>
    <property type="match status" value="1"/>
</dbReference>
<keyword evidence="8" id="KW-0732">Signal</keyword>
<gene>
    <name evidence="9" type="ORF">ACG04R_18370</name>
</gene>
<dbReference type="SUPFAM" id="SSF48537">
    <property type="entry name" value="Phospholipase C/P1 nuclease"/>
    <property type="match status" value="1"/>
</dbReference>
<evidence type="ECO:0000313" key="10">
    <source>
        <dbReference type="Proteomes" id="UP001606134"/>
    </source>
</evidence>
<keyword evidence="4" id="KW-0378">Hydrolase</keyword>
<evidence type="ECO:0000256" key="6">
    <source>
        <dbReference type="ARBA" id="ARBA00023180"/>
    </source>
</evidence>
<organism evidence="9 10">
    <name type="scientific">Pelomonas candidula</name>
    <dbReference type="NCBI Taxonomy" id="3299025"/>
    <lineage>
        <taxon>Bacteria</taxon>
        <taxon>Pseudomonadati</taxon>
        <taxon>Pseudomonadota</taxon>
        <taxon>Betaproteobacteria</taxon>
        <taxon>Burkholderiales</taxon>
        <taxon>Sphaerotilaceae</taxon>
        <taxon>Roseateles</taxon>
    </lineage>
</organism>
<dbReference type="PANTHER" id="PTHR33146:SF26">
    <property type="entry name" value="ENDONUCLEASE 4"/>
    <property type="match status" value="1"/>
</dbReference>
<feature type="signal peptide" evidence="8">
    <location>
        <begin position="1"/>
        <end position="18"/>
    </location>
</feature>
<dbReference type="Pfam" id="PF02265">
    <property type="entry name" value="S1-P1_nuclease"/>
    <property type="match status" value="1"/>
</dbReference>
<dbReference type="Proteomes" id="UP001606134">
    <property type="component" value="Unassembled WGS sequence"/>
</dbReference>
<dbReference type="PANTHER" id="PTHR33146">
    <property type="entry name" value="ENDONUCLEASE 4"/>
    <property type="match status" value="1"/>
</dbReference>
<accession>A0ABW7HG27</accession>
<evidence type="ECO:0000256" key="4">
    <source>
        <dbReference type="ARBA" id="ARBA00022801"/>
    </source>
</evidence>
<keyword evidence="3" id="KW-0255">Endonuclease</keyword>
<evidence type="ECO:0000256" key="8">
    <source>
        <dbReference type="SAM" id="SignalP"/>
    </source>
</evidence>
<evidence type="ECO:0000256" key="3">
    <source>
        <dbReference type="ARBA" id="ARBA00022759"/>
    </source>
</evidence>
<reference evidence="9 10" key="1">
    <citation type="submission" date="2024-08" db="EMBL/GenBank/DDBJ databases">
        <authorList>
            <person name="Lu H."/>
        </authorList>
    </citation>
    <scope>NUCLEOTIDE SEQUENCE [LARGE SCALE GENOMIC DNA]</scope>
    <source>
        <strain evidence="9 10">BYS78W</strain>
    </source>
</reference>